<dbReference type="RefSeq" id="WP_272739913.1">
    <property type="nucleotide sequence ID" value="NZ_JAQQKW010000001.1"/>
</dbReference>
<comment type="caution">
    <text evidence="1">The sequence shown here is derived from an EMBL/GenBank/DDBJ whole genome shotgun (WGS) entry which is preliminary data.</text>
</comment>
<organism evidence="1 2">
    <name type="scientific">Asticcacaulis currens</name>
    <dbReference type="NCBI Taxonomy" id="2984210"/>
    <lineage>
        <taxon>Bacteria</taxon>
        <taxon>Pseudomonadati</taxon>
        <taxon>Pseudomonadota</taxon>
        <taxon>Alphaproteobacteria</taxon>
        <taxon>Caulobacterales</taxon>
        <taxon>Caulobacteraceae</taxon>
        <taxon>Asticcacaulis</taxon>
    </lineage>
</organism>
<evidence type="ECO:0008006" key="3">
    <source>
        <dbReference type="Google" id="ProtNLM"/>
    </source>
</evidence>
<protein>
    <recommendedName>
        <fullName evidence="3">Flagellar hook-length control protein FliK</fullName>
    </recommendedName>
</protein>
<accession>A0ABT5IAE9</accession>
<dbReference type="EMBL" id="JAQQKW010000001">
    <property type="protein sequence ID" value="MDC7693156.1"/>
    <property type="molecule type" value="Genomic_DNA"/>
</dbReference>
<sequence length="96" mass="9957">MSTIPPSLSQMLLGRAATPAAPQKPAADAAARFNDALSAQKAFFRQATGQAASIDQPAPKPAGVTPATFKAAEIAQGTKPEDMQMLRPGSLLNIRI</sequence>
<proteinExistence type="predicted"/>
<gene>
    <name evidence="1" type="ORF">PQU94_02550</name>
</gene>
<keyword evidence="2" id="KW-1185">Reference proteome</keyword>
<reference evidence="1 2" key="1">
    <citation type="submission" date="2023-01" db="EMBL/GenBank/DDBJ databases">
        <title>Novel species of the genus Asticcacaulis isolated from rivers.</title>
        <authorList>
            <person name="Lu H."/>
        </authorList>
    </citation>
    <scope>NUCLEOTIDE SEQUENCE [LARGE SCALE GENOMIC DNA]</scope>
    <source>
        <strain evidence="1 2">DXS10W</strain>
    </source>
</reference>
<evidence type="ECO:0000313" key="2">
    <source>
        <dbReference type="Proteomes" id="UP001216595"/>
    </source>
</evidence>
<evidence type="ECO:0000313" key="1">
    <source>
        <dbReference type="EMBL" id="MDC7693156.1"/>
    </source>
</evidence>
<dbReference type="Proteomes" id="UP001216595">
    <property type="component" value="Unassembled WGS sequence"/>
</dbReference>
<name>A0ABT5IAE9_9CAUL</name>